<proteinExistence type="predicted"/>
<gene>
    <name evidence="2" type="ORF">BMR96_10965</name>
</gene>
<name>A0A1X0VAV6_LEUPS</name>
<dbReference type="AlphaFoldDB" id="A0A1X0VAV6"/>
<evidence type="ECO:0000313" key="2">
    <source>
        <dbReference type="EMBL" id="ORI95612.1"/>
    </source>
</evidence>
<dbReference type="GeneID" id="29577229"/>
<keyword evidence="1" id="KW-0963">Cytoplasm</keyword>
<evidence type="ECO:0000256" key="1">
    <source>
        <dbReference type="ARBA" id="ARBA00022490"/>
    </source>
</evidence>
<dbReference type="PIRSF" id="PIRSF031653">
    <property type="entry name" value="UCP031653"/>
    <property type="match status" value="1"/>
</dbReference>
<accession>A0A1X0VAV6</accession>
<dbReference type="Proteomes" id="UP000192288">
    <property type="component" value="Unassembled WGS sequence"/>
</dbReference>
<dbReference type="InterPro" id="IPR016979">
    <property type="entry name" value="DUF2129"/>
</dbReference>
<dbReference type="Pfam" id="PF09902">
    <property type="entry name" value="DUF2129"/>
    <property type="match status" value="1"/>
</dbReference>
<reference evidence="2 3" key="1">
    <citation type="journal article" date="2017" name="Front. Microbiol.">
        <title>Genomic Characterization of Dairy Associated Leuconostoc Species and Diversity of Leuconostocs in Undefined Mixed Mesophilic Starter Cultures.</title>
        <authorList>
            <person name="Frantzen C.A."/>
            <person name="Kot W."/>
            <person name="Pedersen T.B."/>
            <person name="Ardo Y.M."/>
            <person name="Broadbent J.R."/>
            <person name="Neve H."/>
            <person name="Hansen L.H."/>
            <person name="Dal Bello F."/>
            <person name="Ostlie H.M."/>
            <person name="Kleppen H.P."/>
            <person name="Vogensen F.K."/>
            <person name="Holo H."/>
        </authorList>
    </citation>
    <scope>NUCLEOTIDE SEQUENCE [LARGE SCALE GENOMIC DNA]</scope>
    <source>
        <strain evidence="2 3">LMGCF08</strain>
    </source>
</reference>
<evidence type="ECO:0000313" key="3">
    <source>
        <dbReference type="Proteomes" id="UP000192288"/>
    </source>
</evidence>
<comment type="caution">
    <text evidence="2">The sequence shown here is derived from an EMBL/GenBank/DDBJ whole genome shotgun (WGS) entry which is preliminary data.</text>
</comment>
<protein>
    <recommendedName>
        <fullName evidence="4">DUF2129 domain-containing protein</fullName>
    </recommendedName>
</protein>
<sequence>MTFQIQPRRAIYIYINNIRHAQQLKKFGQITYISRKMMFVGLYVNDENVEQLVEKIKQYKFVKKVVMSPRPEINPDLDNLHDDIFFENYDEGGNTN</sequence>
<evidence type="ECO:0008006" key="4">
    <source>
        <dbReference type="Google" id="ProtNLM"/>
    </source>
</evidence>
<organism evidence="2 3">
    <name type="scientific">Leuconostoc pseudomesenteroides</name>
    <dbReference type="NCBI Taxonomy" id="33968"/>
    <lineage>
        <taxon>Bacteria</taxon>
        <taxon>Bacillati</taxon>
        <taxon>Bacillota</taxon>
        <taxon>Bacilli</taxon>
        <taxon>Lactobacillales</taxon>
        <taxon>Lactobacillaceae</taxon>
        <taxon>Leuconostoc</taxon>
    </lineage>
</organism>
<dbReference type="EMBL" id="MPLS01000213">
    <property type="protein sequence ID" value="ORI95612.1"/>
    <property type="molecule type" value="Genomic_DNA"/>
</dbReference>
<dbReference type="RefSeq" id="WP_002815350.1">
    <property type="nucleotide sequence ID" value="NZ_MPLS01000213.1"/>
</dbReference>